<dbReference type="AlphaFoldDB" id="A0A814Q972"/>
<evidence type="ECO:0000256" key="2">
    <source>
        <dbReference type="ARBA" id="ARBA00022692"/>
    </source>
</evidence>
<accession>A0A814Q972</accession>
<dbReference type="GO" id="GO:0004930">
    <property type="term" value="F:G protein-coupled receptor activity"/>
    <property type="evidence" value="ECO:0007669"/>
    <property type="project" value="UniProtKB-KW"/>
</dbReference>
<dbReference type="SUPFAM" id="SSF81321">
    <property type="entry name" value="Family A G protein-coupled receptor-like"/>
    <property type="match status" value="1"/>
</dbReference>
<comment type="similarity">
    <text evidence="8">Belongs to the G-protein coupled receptor 1 family.</text>
</comment>
<keyword evidence="5 9" id="KW-0472">Membrane</keyword>
<evidence type="ECO:0000256" key="6">
    <source>
        <dbReference type="ARBA" id="ARBA00023170"/>
    </source>
</evidence>
<comment type="caution">
    <text evidence="11">The sequence shown here is derived from an EMBL/GenBank/DDBJ whole genome shotgun (WGS) entry which is preliminary data.</text>
</comment>
<feature type="transmembrane region" description="Helical" evidence="9">
    <location>
        <begin position="222"/>
        <end position="247"/>
    </location>
</feature>
<keyword evidence="6 8" id="KW-0675">Receptor</keyword>
<feature type="transmembrane region" description="Helical" evidence="9">
    <location>
        <begin position="40"/>
        <end position="60"/>
    </location>
</feature>
<dbReference type="InterPro" id="IPR017452">
    <property type="entry name" value="GPCR_Rhodpsn_7TM"/>
</dbReference>
<keyword evidence="3 9" id="KW-1133">Transmembrane helix</keyword>
<gene>
    <name evidence="11" type="ORF">OXX778_LOCUS21820</name>
</gene>
<reference evidence="11" key="1">
    <citation type="submission" date="2021-02" db="EMBL/GenBank/DDBJ databases">
        <authorList>
            <person name="Nowell W R."/>
        </authorList>
    </citation>
    <scope>NUCLEOTIDE SEQUENCE</scope>
    <source>
        <strain evidence="11">Ploen Becks lab</strain>
    </source>
</reference>
<dbReference type="GO" id="GO:0005886">
    <property type="term" value="C:plasma membrane"/>
    <property type="evidence" value="ECO:0007669"/>
    <property type="project" value="TreeGrafter"/>
</dbReference>
<dbReference type="EMBL" id="CAJNOC010008446">
    <property type="protein sequence ID" value="CAF1115674.1"/>
    <property type="molecule type" value="Genomic_DNA"/>
</dbReference>
<evidence type="ECO:0000256" key="1">
    <source>
        <dbReference type="ARBA" id="ARBA00004141"/>
    </source>
</evidence>
<keyword evidence="2 8" id="KW-0812">Transmembrane</keyword>
<evidence type="ECO:0000256" key="4">
    <source>
        <dbReference type="ARBA" id="ARBA00023040"/>
    </source>
</evidence>
<dbReference type="PRINTS" id="PR00237">
    <property type="entry name" value="GPCRRHODOPSN"/>
</dbReference>
<feature type="domain" description="G-protein coupled receptors family 1 profile" evidence="10">
    <location>
        <begin position="24"/>
        <end position="243"/>
    </location>
</feature>
<organism evidence="11 12">
    <name type="scientific">Brachionus calyciflorus</name>
    <dbReference type="NCBI Taxonomy" id="104777"/>
    <lineage>
        <taxon>Eukaryota</taxon>
        <taxon>Metazoa</taxon>
        <taxon>Spiralia</taxon>
        <taxon>Gnathifera</taxon>
        <taxon>Rotifera</taxon>
        <taxon>Eurotatoria</taxon>
        <taxon>Monogononta</taxon>
        <taxon>Pseudotrocha</taxon>
        <taxon>Ploima</taxon>
        <taxon>Brachionidae</taxon>
        <taxon>Brachionus</taxon>
    </lineage>
</organism>
<evidence type="ECO:0000256" key="3">
    <source>
        <dbReference type="ARBA" id="ARBA00022989"/>
    </source>
</evidence>
<dbReference type="Proteomes" id="UP000663879">
    <property type="component" value="Unassembled WGS sequence"/>
</dbReference>
<evidence type="ECO:0000256" key="8">
    <source>
        <dbReference type="RuleBase" id="RU000688"/>
    </source>
</evidence>
<evidence type="ECO:0000256" key="9">
    <source>
        <dbReference type="SAM" id="Phobius"/>
    </source>
</evidence>
<dbReference type="OrthoDB" id="9983318at2759"/>
<feature type="transmembrane region" description="Helical" evidence="9">
    <location>
        <begin position="177"/>
        <end position="196"/>
    </location>
</feature>
<keyword evidence="12" id="KW-1185">Reference proteome</keyword>
<keyword evidence="7 8" id="KW-0807">Transducer</keyword>
<comment type="subcellular location">
    <subcellularLocation>
        <location evidence="1">Membrane</location>
        <topology evidence="1">Multi-pass membrane protein</topology>
    </subcellularLocation>
</comment>
<feature type="transmembrane region" description="Helical" evidence="9">
    <location>
        <begin position="259"/>
        <end position="281"/>
    </location>
</feature>
<proteinExistence type="inferred from homology"/>
<dbReference type="PANTHER" id="PTHR24243:SF230">
    <property type="entry name" value="G-PROTEIN COUPLED RECEPTORS FAMILY 1 PROFILE DOMAIN-CONTAINING PROTEIN"/>
    <property type="match status" value="1"/>
</dbReference>
<dbReference type="Gene3D" id="1.20.1070.10">
    <property type="entry name" value="Rhodopsin 7-helix transmembrane proteins"/>
    <property type="match status" value="1"/>
</dbReference>
<name>A0A814Q972_9BILA</name>
<feature type="transmembrane region" description="Helical" evidence="9">
    <location>
        <begin position="86"/>
        <end position="105"/>
    </location>
</feature>
<dbReference type="InterPro" id="IPR000276">
    <property type="entry name" value="GPCR_Rhodpsn"/>
</dbReference>
<dbReference type="PROSITE" id="PS00237">
    <property type="entry name" value="G_PROTEIN_RECEP_F1_1"/>
    <property type="match status" value="1"/>
</dbReference>
<dbReference type="Pfam" id="PF00001">
    <property type="entry name" value="7tm_1"/>
    <property type="match status" value="1"/>
</dbReference>
<evidence type="ECO:0000256" key="7">
    <source>
        <dbReference type="ARBA" id="ARBA00023224"/>
    </source>
</evidence>
<feature type="transmembrane region" description="Helical" evidence="9">
    <location>
        <begin position="126"/>
        <end position="146"/>
    </location>
</feature>
<feature type="transmembrane region" description="Helical" evidence="9">
    <location>
        <begin position="12"/>
        <end position="33"/>
    </location>
</feature>
<evidence type="ECO:0000313" key="12">
    <source>
        <dbReference type="Proteomes" id="UP000663879"/>
    </source>
</evidence>
<protein>
    <recommendedName>
        <fullName evidence="10">G-protein coupled receptors family 1 profile domain-containing protein</fullName>
    </recommendedName>
</protein>
<keyword evidence="4 8" id="KW-0297">G-protein coupled receptor</keyword>
<evidence type="ECO:0000259" key="10">
    <source>
        <dbReference type="PROSITE" id="PS50262"/>
    </source>
</evidence>
<evidence type="ECO:0000313" key="11">
    <source>
        <dbReference type="EMBL" id="CAF1115674.1"/>
    </source>
</evidence>
<sequence length="321" mass="37247">MAVNFFLSVFGLYSLVLIIFGTIGNSFTIYICLRKRLRSYTTFIFIAFICFSDIFSLYIWCLDHFSEAFFKTVIEEIGIISCRVSFFQQVSSLQSSSWLLVALSLDRYLGVRFRTWRSLYFKAHQAVFCSFALIFLILIINSQILVLAGDETDGDFDCYYNDAHHGWVKTWTKVHTYLYSIIPSIFLAILNTMVFYKTWKNNMRISNGISDVESNKIRKKRFGLVIAILTLGFMLTTLPSAIITGYFHSSLNSRNETKIYIYICDSMAFTYHSSKFIVLAISNTQFKKELLLFAHEFLNKLECLQERFYPNYSKSITESSG</sequence>
<dbReference type="PROSITE" id="PS50262">
    <property type="entry name" value="G_PROTEIN_RECEP_F1_2"/>
    <property type="match status" value="1"/>
</dbReference>
<dbReference type="PANTHER" id="PTHR24243">
    <property type="entry name" value="G-PROTEIN COUPLED RECEPTOR"/>
    <property type="match status" value="1"/>
</dbReference>
<evidence type="ECO:0000256" key="5">
    <source>
        <dbReference type="ARBA" id="ARBA00023136"/>
    </source>
</evidence>